<dbReference type="Pfam" id="PF01026">
    <property type="entry name" value="TatD_DNase"/>
    <property type="match status" value="1"/>
</dbReference>
<feature type="binding site" evidence="4">
    <location>
        <position position="212"/>
    </location>
    <ligand>
        <name>a divalent metal cation</name>
        <dbReference type="ChEBI" id="CHEBI:60240"/>
        <label>1</label>
    </ligand>
</feature>
<dbReference type="GO" id="GO:0046872">
    <property type="term" value="F:metal ion binding"/>
    <property type="evidence" value="ECO:0007669"/>
    <property type="project" value="UniProtKB-KW"/>
</dbReference>
<evidence type="ECO:0000313" key="5">
    <source>
        <dbReference type="EMBL" id="PYD75869.1"/>
    </source>
</evidence>
<accession>A0A318QKQ2</accession>
<dbReference type="PANTHER" id="PTHR46124">
    <property type="entry name" value="D-AMINOACYL-TRNA DEACYLASE"/>
    <property type="match status" value="1"/>
</dbReference>
<dbReference type="GO" id="GO:0016788">
    <property type="term" value="F:hydrolase activity, acting on ester bonds"/>
    <property type="evidence" value="ECO:0007669"/>
    <property type="project" value="InterPro"/>
</dbReference>
<name>A0A318QKQ2_9PROT</name>
<evidence type="ECO:0000256" key="4">
    <source>
        <dbReference type="PIRSR" id="PIRSR005902-1"/>
    </source>
</evidence>
<dbReference type="PROSITE" id="PS01090">
    <property type="entry name" value="TATD_2"/>
    <property type="match status" value="1"/>
</dbReference>
<feature type="binding site" evidence="4">
    <location>
        <position position="98"/>
    </location>
    <ligand>
        <name>a divalent metal cation</name>
        <dbReference type="ChEBI" id="CHEBI:60240"/>
        <label>1</label>
    </ligand>
</feature>
<evidence type="ECO:0000256" key="1">
    <source>
        <dbReference type="ARBA" id="ARBA00009275"/>
    </source>
</evidence>
<feature type="binding site" evidence="4">
    <location>
        <position position="135"/>
    </location>
    <ligand>
        <name>a divalent metal cation</name>
        <dbReference type="ChEBI" id="CHEBI:60240"/>
        <label>2</label>
    </ligand>
</feature>
<dbReference type="AlphaFoldDB" id="A0A318QKQ2"/>
<comment type="similarity">
    <text evidence="1">Belongs to the metallo-dependent hydrolases superfamily. TatD-type hydrolase family.</text>
</comment>
<dbReference type="SUPFAM" id="SSF51556">
    <property type="entry name" value="Metallo-dependent hydrolases"/>
    <property type="match status" value="1"/>
</dbReference>
<dbReference type="Proteomes" id="UP000247609">
    <property type="component" value="Unassembled WGS sequence"/>
</dbReference>
<gene>
    <name evidence="5" type="ORF">CFR71_07360</name>
</gene>
<dbReference type="InterPro" id="IPR015991">
    <property type="entry name" value="TatD/YcfH-like"/>
</dbReference>
<keyword evidence="2 4" id="KW-0479">Metal-binding</keyword>
<evidence type="ECO:0000256" key="3">
    <source>
        <dbReference type="ARBA" id="ARBA00022801"/>
    </source>
</evidence>
<organism evidence="5 6">
    <name type="scientific">Novacetimonas pomaceti</name>
    <dbReference type="NCBI Taxonomy" id="2021998"/>
    <lineage>
        <taxon>Bacteria</taxon>
        <taxon>Pseudomonadati</taxon>
        <taxon>Pseudomonadota</taxon>
        <taxon>Alphaproteobacteria</taxon>
        <taxon>Acetobacterales</taxon>
        <taxon>Acetobacteraceae</taxon>
        <taxon>Novacetimonas</taxon>
    </lineage>
</organism>
<dbReference type="NCBIfam" id="TIGR00010">
    <property type="entry name" value="YchF/TatD family DNA exonuclease"/>
    <property type="match status" value="1"/>
</dbReference>
<dbReference type="FunFam" id="3.20.20.140:FF:000005">
    <property type="entry name" value="TatD family hydrolase"/>
    <property type="match status" value="1"/>
</dbReference>
<keyword evidence="3" id="KW-0378">Hydrolase</keyword>
<dbReference type="EMBL" id="NOXG01000005">
    <property type="protein sequence ID" value="PYD75869.1"/>
    <property type="molecule type" value="Genomic_DNA"/>
</dbReference>
<sequence length="265" mass="29086">MTRTDLTDSHCHLDHFSDEELPDLLARARDAGVGGLVTIGTRLSRAAQQKKLAALDSPQVRVWCTIGTHPDHVDEAPVPTPDDIIAQTHDACVIGIGESGLDYFHGKPEIRPRQQESFRAHIAAARQTGLPLVIHTREADEDMISILRQETEEKGAFPFLVHCFSSGPELARAAIELGGYISFSGIATFNRSDALRAIAVDIPAERLLVETDAPFLAPVPKRGKRNEPGYVAHTAQRLAQVRQMDDDRFAALTTANFHRLFTKAA</sequence>
<dbReference type="RefSeq" id="WP_110529398.1">
    <property type="nucleotide sequence ID" value="NZ_NOXG01000005.1"/>
</dbReference>
<dbReference type="InterPro" id="IPR018228">
    <property type="entry name" value="DNase_TatD-rel_CS"/>
</dbReference>
<reference evidence="5 6" key="1">
    <citation type="submission" date="2017-07" db="EMBL/GenBank/DDBJ databases">
        <title>A draft genome sequence of Komagataeibacter sp. T5K1.</title>
        <authorList>
            <person name="Skraban J."/>
            <person name="Cleenwerck I."/>
            <person name="Vandamme P."/>
            <person name="Trcek J."/>
        </authorList>
    </citation>
    <scope>NUCLEOTIDE SEQUENCE [LARGE SCALE GENOMIC DNA]</scope>
    <source>
        <strain evidence="5 6">T5K1</strain>
    </source>
</reference>
<dbReference type="PIRSF" id="PIRSF005902">
    <property type="entry name" value="DNase_TatD"/>
    <property type="match status" value="1"/>
</dbReference>
<feature type="binding site" evidence="4">
    <location>
        <position position="10"/>
    </location>
    <ligand>
        <name>a divalent metal cation</name>
        <dbReference type="ChEBI" id="CHEBI:60240"/>
        <label>1</label>
    </ligand>
</feature>
<dbReference type="Gene3D" id="3.20.20.140">
    <property type="entry name" value="Metal-dependent hydrolases"/>
    <property type="match status" value="1"/>
</dbReference>
<proteinExistence type="inferred from homology"/>
<evidence type="ECO:0000256" key="2">
    <source>
        <dbReference type="ARBA" id="ARBA00022723"/>
    </source>
</evidence>
<dbReference type="InterPro" id="IPR001130">
    <property type="entry name" value="TatD-like"/>
</dbReference>
<dbReference type="GO" id="GO:0005829">
    <property type="term" value="C:cytosol"/>
    <property type="evidence" value="ECO:0007669"/>
    <property type="project" value="TreeGrafter"/>
</dbReference>
<protein>
    <submittedName>
        <fullName evidence="5">LuxR family transcriptional regulator</fullName>
    </submittedName>
</protein>
<evidence type="ECO:0000313" key="6">
    <source>
        <dbReference type="Proteomes" id="UP000247609"/>
    </source>
</evidence>
<dbReference type="CDD" id="cd01310">
    <property type="entry name" value="TatD_DNAse"/>
    <property type="match status" value="1"/>
</dbReference>
<feature type="binding site" evidence="4">
    <location>
        <position position="162"/>
    </location>
    <ligand>
        <name>a divalent metal cation</name>
        <dbReference type="ChEBI" id="CHEBI:60240"/>
        <label>2</label>
    </ligand>
</feature>
<dbReference type="InterPro" id="IPR032466">
    <property type="entry name" value="Metal_Hydrolase"/>
</dbReference>
<feature type="binding site" evidence="4">
    <location>
        <position position="12"/>
    </location>
    <ligand>
        <name>a divalent metal cation</name>
        <dbReference type="ChEBI" id="CHEBI:60240"/>
        <label>1</label>
    </ligand>
</feature>
<comment type="caution">
    <text evidence="5">The sequence shown here is derived from an EMBL/GenBank/DDBJ whole genome shotgun (WGS) entry which is preliminary data.</text>
</comment>
<dbReference type="GO" id="GO:0004536">
    <property type="term" value="F:DNA nuclease activity"/>
    <property type="evidence" value="ECO:0007669"/>
    <property type="project" value="InterPro"/>
</dbReference>
<dbReference type="PANTHER" id="PTHR46124:SF2">
    <property type="entry name" value="D-AMINOACYL-TRNA DEACYLASE"/>
    <property type="match status" value="1"/>
</dbReference>